<dbReference type="Pfam" id="PF00583">
    <property type="entry name" value="Acetyltransf_1"/>
    <property type="match status" value="1"/>
</dbReference>
<organism evidence="2 3">
    <name type="scientific">Actinophytocola glycyrrhizae</name>
    <dbReference type="NCBI Taxonomy" id="2044873"/>
    <lineage>
        <taxon>Bacteria</taxon>
        <taxon>Bacillati</taxon>
        <taxon>Actinomycetota</taxon>
        <taxon>Actinomycetes</taxon>
        <taxon>Pseudonocardiales</taxon>
        <taxon>Pseudonocardiaceae</taxon>
    </lineage>
</organism>
<gene>
    <name evidence="2" type="ORF">ACFPCV_12685</name>
</gene>
<name>A0ABV9RYC6_9PSEU</name>
<accession>A0ABV9RYC6</accession>
<evidence type="ECO:0000259" key="1">
    <source>
        <dbReference type="PROSITE" id="PS51186"/>
    </source>
</evidence>
<dbReference type="PANTHER" id="PTHR43138:SF1">
    <property type="entry name" value="N-ACETYLTRANSFERASE ACA1"/>
    <property type="match status" value="1"/>
</dbReference>
<dbReference type="PANTHER" id="PTHR43138">
    <property type="entry name" value="ACETYLTRANSFERASE, GNAT FAMILY"/>
    <property type="match status" value="1"/>
</dbReference>
<dbReference type="EC" id="2.3.-.-" evidence="2"/>
<keyword evidence="3" id="KW-1185">Reference proteome</keyword>
<dbReference type="Proteomes" id="UP001595859">
    <property type="component" value="Unassembled WGS sequence"/>
</dbReference>
<dbReference type="PROSITE" id="PS51186">
    <property type="entry name" value="GNAT"/>
    <property type="match status" value="1"/>
</dbReference>
<dbReference type="SUPFAM" id="SSF55729">
    <property type="entry name" value="Acyl-CoA N-acyltransferases (Nat)"/>
    <property type="match status" value="1"/>
</dbReference>
<keyword evidence="2" id="KW-0012">Acyltransferase</keyword>
<dbReference type="InterPro" id="IPR000182">
    <property type="entry name" value="GNAT_dom"/>
</dbReference>
<dbReference type="InterPro" id="IPR016181">
    <property type="entry name" value="Acyl_CoA_acyltransferase"/>
</dbReference>
<comment type="caution">
    <text evidence="2">The sequence shown here is derived from an EMBL/GenBank/DDBJ whole genome shotgun (WGS) entry which is preliminary data.</text>
</comment>
<sequence length="164" mass="17853">MEIREAVPEDWQQIWPFLRDIVRAGETYTWPTDVTEDVARGMWMAAAPPNRTIVAVAGDTVMGTAKMGPNHLGPGSHIGTASFMVSPDHGGKGVGRALGQHVLDQARADGFRAMQFNAVVSTNEVAVRLWRSLGFEIVATLPAGYRHATKGYVGLHIMFRSLVP</sequence>
<dbReference type="CDD" id="cd04301">
    <property type="entry name" value="NAT_SF"/>
    <property type="match status" value="1"/>
</dbReference>
<reference evidence="3" key="1">
    <citation type="journal article" date="2019" name="Int. J. Syst. Evol. Microbiol.">
        <title>The Global Catalogue of Microorganisms (GCM) 10K type strain sequencing project: providing services to taxonomists for standard genome sequencing and annotation.</title>
        <authorList>
            <consortium name="The Broad Institute Genomics Platform"/>
            <consortium name="The Broad Institute Genome Sequencing Center for Infectious Disease"/>
            <person name="Wu L."/>
            <person name="Ma J."/>
        </authorList>
    </citation>
    <scope>NUCLEOTIDE SEQUENCE [LARGE SCALE GENOMIC DNA]</scope>
    <source>
        <strain evidence="3">ZS-22-S1</strain>
    </source>
</reference>
<proteinExistence type="predicted"/>
<evidence type="ECO:0000313" key="3">
    <source>
        <dbReference type="Proteomes" id="UP001595859"/>
    </source>
</evidence>
<protein>
    <submittedName>
        <fullName evidence="2">GNAT family N-acetyltransferase</fullName>
        <ecNumber evidence="2">2.3.-.-</ecNumber>
    </submittedName>
</protein>
<dbReference type="EMBL" id="JBHSIS010000006">
    <property type="protein sequence ID" value="MFC4854363.1"/>
    <property type="molecule type" value="Genomic_DNA"/>
</dbReference>
<dbReference type="InterPro" id="IPR052742">
    <property type="entry name" value="Mito_N-acetyltransferase"/>
</dbReference>
<dbReference type="GO" id="GO:0016746">
    <property type="term" value="F:acyltransferase activity"/>
    <property type="evidence" value="ECO:0007669"/>
    <property type="project" value="UniProtKB-KW"/>
</dbReference>
<keyword evidence="2" id="KW-0808">Transferase</keyword>
<dbReference type="RefSeq" id="WP_378056308.1">
    <property type="nucleotide sequence ID" value="NZ_JBHSIS010000006.1"/>
</dbReference>
<evidence type="ECO:0000313" key="2">
    <source>
        <dbReference type="EMBL" id="MFC4854363.1"/>
    </source>
</evidence>
<feature type="domain" description="N-acetyltransferase" evidence="1">
    <location>
        <begin position="1"/>
        <end position="164"/>
    </location>
</feature>
<dbReference type="Gene3D" id="3.40.630.30">
    <property type="match status" value="1"/>
</dbReference>